<name>A0A417Z9L2_9LACO</name>
<dbReference type="AlphaFoldDB" id="A0A417Z9L2"/>
<dbReference type="EMBL" id="QOCS01000008">
    <property type="protein sequence ID" value="RHW47336.1"/>
    <property type="molecule type" value="Genomic_DNA"/>
</dbReference>
<proteinExistence type="predicted"/>
<evidence type="ECO:0000256" key="1">
    <source>
        <dbReference type="SAM" id="Phobius"/>
    </source>
</evidence>
<comment type="caution">
    <text evidence="2">The sequence shown here is derived from an EMBL/GenBank/DDBJ whole genome shotgun (WGS) entry which is preliminary data.</text>
</comment>
<accession>A0A417Z9L2</accession>
<reference evidence="2 3" key="1">
    <citation type="submission" date="2018-07" db="EMBL/GenBank/DDBJ databases">
        <title>Genome sequences of six Lactobacillus spp. isolated from bumble bee guts.</title>
        <authorList>
            <person name="Motta E.V.S."/>
            <person name="Moran N.A."/>
        </authorList>
    </citation>
    <scope>NUCLEOTIDE SEQUENCE [LARGE SCALE GENOMIC DNA]</scope>
    <source>
        <strain evidence="2 3">LV-8.1</strain>
    </source>
</reference>
<feature type="transmembrane region" description="Helical" evidence="1">
    <location>
        <begin position="67"/>
        <end position="86"/>
    </location>
</feature>
<organism evidence="2 3">
    <name type="scientific">Bombilactobacillus bombi</name>
    <dbReference type="NCBI Taxonomy" id="1303590"/>
    <lineage>
        <taxon>Bacteria</taxon>
        <taxon>Bacillati</taxon>
        <taxon>Bacillota</taxon>
        <taxon>Bacilli</taxon>
        <taxon>Lactobacillales</taxon>
        <taxon>Lactobacillaceae</taxon>
        <taxon>Bombilactobacillus</taxon>
    </lineage>
</organism>
<keyword evidence="1" id="KW-1133">Transmembrane helix</keyword>
<dbReference type="Proteomes" id="UP000284822">
    <property type="component" value="Unassembled WGS sequence"/>
</dbReference>
<keyword evidence="1" id="KW-0812">Transmembrane</keyword>
<sequence length="125" mass="14636">MKRYRQWYQAQNVFLRLLIALIELLAFYLIFDLIFQQSFNWTGTSVVILAFLLSAVVIFFKIKIKYAWLLYFLGGMLACLLLFSQTMSQSKLMIFSILAGVIMSLVLTIFTLSAYEQINDNHKER</sequence>
<feature type="transmembrane region" description="Helical" evidence="1">
    <location>
        <begin position="92"/>
        <end position="115"/>
    </location>
</feature>
<evidence type="ECO:0000313" key="2">
    <source>
        <dbReference type="EMBL" id="RHW47336.1"/>
    </source>
</evidence>
<gene>
    <name evidence="2" type="ORF">DS832_04080</name>
</gene>
<evidence type="ECO:0000313" key="3">
    <source>
        <dbReference type="Proteomes" id="UP000284822"/>
    </source>
</evidence>
<protein>
    <submittedName>
        <fullName evidence="2">Uncharacterized protein</fullName>
    </submittedName>
</protein>
<feature type="transmembrane region" description="Helical" evidence="1">
    <location>
        <begin position="12"/>
        <end position="35"/>
    </location>
</feature>
<keyword evidence="1" id="KW-0472">Membrane</keyword>
<feature type="transmembrane region" description="Helical" evidence="1">
    <location>
        <begin position="41"/>
        <end position="60"/>
    </location>
</feature>